<organism evidence="2 3">
    <name type="scientific">Candidatus Opimibacter skivensis</name>
    <dbReference type="NCBI Taxonomy" id="2982028"/>
    <lineage>
        <taxon>Bacteria</taxon>
        <taxon>Pseudomonadati</taxon>
        <taxon>Bacteroidota</taxon>
        <taxon>Saprospiria</taxon>
        <taxon>Saprospirales</taxon>
        <taxon>Saprospiraceae</taxon>
        <taxon>Candidatus Opimibacter</taxon>
    </lineage>
</organism>
<sequence>MKLKNTSAANIDLNGWSIEVKGKKQILNVALSPGQTKTININGQVKLTNTGATINLIDKQQHIVDSVTYKKSNVKTGVPVEF</sequence>
<dbReference type="EMBL" id="JADKGY010000016">
    <property type="protein sequence ID" value="MBK9983305.1"/>
    <property type="molecule type" value="Genomic_DNA"/>
</dbReference>
<comment type="caution">
    <text evidence="2">The sequence shown here is derived from an EMBL/GenBank/DDBJ whole genome shotgun (WGS) entry which is preliminary data.</text>
</comment>
<name>A0A9D7XPL8_9BACT</name>
<accession>A0A9D7XPL8</accession>
<dbReference type="Proteomes" id="UP000808337">
    <property type="component" value="Unassembled WGS sequence"/>
</dbReference>
<proteinExistence type="predicted"/>
<dbReference type="InterPro" id="IPR036415">
    <property type="entry name" value="Lamin_tail_dom_sf"/>
</dbReference>
<dbReference type="InterPro" id="IPR001322">
    <property type="entry name" value="Lamin_tail_dom"/>
</dbReference>
<evidence type="ECO:0000313" key="2">
    <source>
        <dbReference type="EMBL" id="MBK9983305.1"/>
    </source>
</evidence>
<reference evidence="2 3" key="1">
    <citation type="submission" date="2020-10" db="EMBL/GenBank/DDBJ databases">
        <title>Connecting structure to function with the recovery of over 1000 high-quality activated sludge metagenome-assembled genomes encoding full-length rRNA genes using long-read sequencing.</title>
        <authorList>
            <person name="Singleton C.M."/>
            <person name="Petriglieri F."/>
            <person name="Kristensen J.M."/>
            <person name="Kirkegaard R.H."/>
            <person name="Michaelsen T.Y."/>
            <person name="Andersen M.H."/>
            <person name="Karst S.M."/>
            <person name="Dueholm M.S."/>
            <person name="Nielsen P.H."/>
            <person name="Albertsen M."/>
        </authorList>
    </citation>
    <scope>NUCLEOTIDE SEQUENCE [LARGE SCALE GENOMIC DNA]</scope>
    <source>
        <strain evidence="2">Ribe_18-Q3-R11-54_MAXAC.273</strain>
    </source>
</reference>
<feature type="domain" description="LTD" evidence="1">
    <location>
        <begin position="2"/>
        <end position="70"/>
    </location>
</feature>
<dbReference type="AlphaFoldDB" id="A0A9D7XPL8"/>
<evidence type="ECO:0000259" key="1">
    <source>
        <dbReference type="Pfam" id="PF00932"/>
    </source>
</evidence>
<dbReference type="Pfam" id="PF00932">
    <property type="entry name" value="LTD"/>
    <property type="match status" value="1"/>
</dbReference>
<gene>
    <name evidence="2" type="ORF">IPP15_13065</name>
</gene>
<protein>
    <submittedName>
        <fullName evidence="2">Lamin tail domain-containing protein</fullName>
    </submittedName>
</protein>
<dbReference type="SUPFAM" id="SSF74853">
    <property type="entry name" value="Lamin A/C globular tail domain"/>
    <property type="match status" value="1"/>
</dbReference>
<evidence type="ECO:0000313" key="3">
    <source>
        <dbReference type="Proteomes" id="UP000808337"/>
    </source>
</evidence>